<organism evidence="1 2">
    <name type="scientific">Araneus ventricosus</name>
    <name type="common">Orbweaver spider</name>
    <name type="synonym">Epeira ventricosa</name>
    <dbReference type="NCBI Taxonomy" id="182803"/>
    <lineage>
        <taxon>Eukaryota</taxon>
        <taxon>Metazoa</taxon>
        <taxon>Ecdysozoa</taxon>
        <taxon>Arthropoda</taxon>
        <taxon>Chelicerata</taxon>
        <taxon>Arachnida</taxon>
        <taxon>Araneae</taxon>
        <taxon>Araneomorphae</taxon>
        <taxon>Entelegynae</taxon>
        <taxon>Araneoidea</taxon>
        <taxon>Araneidae</taxon>
        <taxon>Araneus</taxon>
    </lineage>
</organism>
<proteinExistence type="predicted"/>
<keyword evidence="2" id="KW-1185">Reference proteome</keyword>
<evidence type="ECO:0000313" key="1">
    <source>
        <dbReference type="EMBL" id="GBL72920.1"/>
    </source>
</evidence>
<dbReference type="EMBL" id="BGPR01000002">
    <property type="protein sequence ID" value="GBL72920.1"/>
    <property type="molecule type" value="Genomic_DNA"/>
</dbReference>
<evidence type="ECO:0000313" key="2">
    <source>
        <dbReference type="Proteomes" id="UP000499080"/>
    </source>
</evidence>
<name>A0A4Y1ZZU0_ARAVE</name>
<dbReference type="AlphaFoldDB" id="A0A4Y1ZZU0"/>
<comment type="caution">
    <text evidence="1">The sequence shown here is derived from an EMBL/GenBank/DDBJ whole genome shotgun (WGS) entry which is preliminary data.</text>
</comment>
<accession>A0A4Y1ZZU0</accession>
<gene>
    <name evidence="1" type="ORF">AVEN_128107_1</name>
</gene>
<protein>
    <submittedName>
        <fullName evidence="1">Uncharacterized protein</fullName>
    </submittedName>
</protein>
<sequence length="123" mass="14396">MILNDETKETDLRSNCCKSCKLVWHHLSIVQIYGIHFDQLQLSLENMSETPRTVSDSKSMALLYLPFHHMDKTLEIERDSRSIALSEKEWKGDKYKVQCQDPTKLIFVSTVLRVRHLLNVNYA</sequence>
<dbReference type="Proteomes" id="UP000499080">
    <property type="component" value="Unassembled WGS sequence"/>
</dbReference>
<reference evidence="1 2" key="1">
    <citation type="journal article" date="2019" name="Sci. Rep.">
        <title>Orb-weaving spider Araneus ventricosus genome elucidates the spidroin gene catalogue.</title>
        <authorList>
            <person name="Kono N."/>
            <person name="Nakamura H."/>
            <person name="Ohtoshi R."/>
            <person name="Moran D.A.P."/>
            <person name="Shinohara A."/>
            <person name="Yoshida Y."/>
            <person name="Fujiwara M."/>
            <person name="Mori M."/>
            <person name="Tomita M."/>
            <person name="Arakawa K."/>
        </authorList>
    </citation>
    <scope>NUCLEOTIDE SEQUENCE [LARGE SCALE GENOMIC DNA]</scope>
</reference>